<dbReference type="InterPro" id="IPR036148">
    <property type="entry name" value="MmgE/PrpD_sf"/>
</dbReference>
<dbReference type="EMBL" id="WBVM01000004">
    <property type="protein sequence ID" value="KAB2807953.1"/>
    <property type="molecule type" value="Genomic_DNA"/>
</dbReference>
<dbReference type="PANTHER" id="PTHR16943:SF8">
    <property type="entry name" value="2-METHYLCITRATE DEHYDRATASE"/>
    <property type="match status" value="1"/>
</dbReference>
<dbReference type="PANTHER" id="PTHR16943">
    <property type="entry name" value="2-METHYLCITRATE DEHYDRATASE-RELATED"/>
    <property type="match status" value="1"/>
</dbReference>
<evidence type="ECO:0000256" key="1">
    <source>
        <dbReference type="ARBA" id="ARBA00006174"/>
    </source>
</evidence>
<organism evidence="3 4">
    <name type="scientific">Nocardioides simplex</name>
    <name type="common">Arthrobacter simplex</name>
    <dbReference type="NCBI Taxonomy" id="2045"/>
    <lineage>
        <taxon>Bacteria</taxon>
        <taxon>Bacillati</taxon>
        <taxon>Actinomycetota</taxon>
        <taxon>Actinomycetes</taxon>
        <taxon>Propionibacteriales</taxon>
        <taxon>Nocardioidaceae</taxon>
        <taxon>Pimelobacter</taxon>
    </lineage>
</organism>
<dbReference type="GO" id="GO:0016829">
    <property type="term" value="F:lyase activity"/>
    <property type="evidence" value="ECO:0007669"/>
    <property type="project" value="InterPro"/>
</dbReference>
<evidence type="ECO:0000259" key="2">
    <source>
        <dbReference type="Pfam" id="PF03972"/>
    </source>
</evidence>
<dbReference type="SUPFAM" id="SSF103378">
    <property type="entry name" value="2-methylcitrate dehydratase PrpD"/>
    <property type="match status" value="1"/>
</dbReference>
<dbReference type="Gene3D" id="3.30.1330.120">
    <property type="entry name" value="2-methylcitrate dehydratase PrpD"/>
    <property type="match status" value="1"/>
</dbReference>
<accession>A0A7J5DSJ1</accession>
<gene>
    <name evidence="3" type="ORF">F9L07_25105</name>
</gene>
<dbReference type="Proteomes" id="UP000449906">
    <property type="component" value="Unassembled WGS sequence"/>
</dbReference>
<evidence type="ECO:0000313" key="3">
    <source>
        <dbReference type="EMBL" id="KAB2807953.1"/>
    </source>
</evidence>
<dbReference type="InterPro" id="IPR042188">
    <property type="entry name" value="MmgE/PrpD_sf_2"/>
</dbReference>
<dbReference type="AlphaFoldDB" id="A0A7J5DSJ1"/>
<evidence type="ECO:0000313" key="4">
    <source>
        <dbReference type="Proteomes" id="UP000449906"/>
    </source>
</evidence>
<dbReference type="InterPro" id="IPR005656">
    <property type="entry name" value="MmgE_PrpD"/>
</dbReference>
<feature type="domain" description="MmgE/PrpD N-terminal" evidence="2">
    <location>
        <begin position="25"/>
        <end position="238"/>
    </location>
</feature>
<dbReference type="InterPro" id="IPR045336">
    <property type="entry name" value="MmgE_PrpD_N"/>
</dbReference>
<name>A0A7J5DSJ1_NOCSI</name>
<comment type="similarity">
    <text evidence="1">Belongs to the PrpD family.</text>
</comment>
<dbReference type="RefSeq" id="WP_151582420.1">
    <property type="nucleotide sequence ID" value="NZ_WBVM01000004.1"/>
</dbReference>
<dbReference type="Pfam" id="PF03972">
    <property type="entry name" value="MmgE_PrpD_N"/>
    <property type="match status" value="1"/>
</dbReference>
<dbReference type="Gene3D" id="1.10.4100.10">
    <property type="entry name" value="2-methylcitrate dehydratase PrpD"/>
    <property type="match status" value="1"/>
</dbReference>
<protein>
    <submittedName>
        <fullName evidence="3">MmgE/PrpD family protein</fullName>
    </submittedName>
</protein>
<proteinExistence type="inferred from homology"/>
<comment type="caution">
    <text evidence="3">The sequence shown here is derived from an EMBL/GenBank/DDBJ whole genome shotgun (WGS) entry which is preliminary data.</text>
</comment>
<dbReference type="InterPro" id="IPR042183">
    <property type="entry name" value="MmgE/PrpD_sf_1"/>
</dbReference>
<reference evidence="3 4" key="1">
    <citation type="submission" date="2019-09" db="EMBL/GenBank/DDBJ databases">
        <title>Pimelobacter sp. isolated from Paulinella.</title>
        <authorList>
            <person name="Jeong S.E."/>
        </authorList>
    </citation>
    <scope>NUCLEOTIDE SEQUENCE [LARGE SCALE GENOMIC DNA]</scope>
    <source>
        <strain evidence="3 4">Pch-N</strain>
    </source>
</reference>
<sequence length="435" mass="43261">MAGSTLATLARRGTAVAALARAGEDGVARAAALLSVDTLACLVVGAGHPTVGRLLDAQDPLPAGHGWTPLAAPGAHRSRADALVVDVTAAHADELDAVHPGSGTVPGAVVVPLAVHLGAEVDAAGPDLLAAVAAGYEVTALAAGVLGGPRLYASSWWPGAVAGRLGAAMTASCLLGLDEERTRQALALAAASAGGLLTEDVFADGHYVLLGDAAAAGLQAAVRAAAGLRASATLLDGPARRAFAAEDAPADVWGDGTPRIGEGMHKEFPCSTPLQAVIRGLLAVAERAGRATIGTASAVEVALPAAMVAYLSTDRVVDGPPEAAASLAYSVGAVARGREREVGHFRAADPATAFAGALTLVPAATSDAVELAVTTAGGDLVRHREPLRLAADPAEVVTRKLGVLLADAPRWSALPDELGAGLGARALARLVAARH</sequence>